<dbReference type="Proteomes" id="UP001306592">
    <property type="component" value="Unassembled WGS sequence"/>
</dbReference>
<feature type="signal peptide" evidence="6">
    <location>
        <begin position="1"/>
        <end position="19"/>
    </location>
</feature>
<sequence>MLLRSLLLSLAVISPFAQSSIMKPETSMVLINEEEGGGSINITNTSDTEALLYVKVYDLPDDKEPQILVTQPVSRIAAGQTQRVRFILNQDKPLQHQHMKRVIFEGIPPQTASGANSIGMNIRQDLPVIIHPAALEMSADPWKALKWTQRGTTLTVTNPSDMVVRLAQEIELLPLRRKLKLSKSYILPGQSLNVTLPESAGVQSGRQVQIQTLSKYGYVAGKFKQPVSLAS</sequence>
<comment type="similarity">
    <text evidence="2">Belongs to the periplasmic pilus chaperone family.</text>
</comment>
<dbReference type="RefSeq" id="WP_180276759.1">
    <property type="nucleotide sequence ID" value="NZ_CAKKMT010000002.1"/>
</dbReference>
<dbReference type="PANTHER" id="PTHR30251">
    <property type="entry name" value="PILUS ASSEMBLY CHAPERONE"/>
    <property type="match status" value="1"/>
</dbReference>
<dbReference type="InterPro" id="IPR016147">
    <property type="entry name" value="Pili_assmbl_chaperone_N"/>
</dbReference>
<organism evidence="8 9">
    <name type="scientific">Erwinia aphidicola</name>
    <dbReference type="NCBI Taxonomy" id="68334"/>
    <lineage>
        <taxon>Bacteria</taxon>
        <taxon>Pseudomonadati</taxon>
        <taxon>Pseudomonadota</taxon>
        <taxon>Gammaproteobacteria</taxon>
        <taxon>Enterobacterales</taxon>
        <taxon>Erwiniaceae</taxon>
        <taxon>Erwinia</taxon>
    </lineage>
</organism>
<dbReference type="InterPro" id="IPR036316">
    <property type="entry name" value="Pili_assmbl_chap_C_dom_sf"/>
</dbReference>
<dbReference type="NCBIfam" id="NF007392">
    <property type="entry name" value="PRK09918.1"/>
    <property type="match status" value="1"/>
</dbReference>
<comment type="subcellular location">
    <subcellularLocation>
        <location evidence="1">Periplasm</location>
    </subcellularLocation>
</comment>
<evidence type="ECO:0000313" key="8">
    <source>
        <dbReference type="EMBL" id="MEI2680874.1"/>
    </source>
</evidence>
<keyword evidence="5" id="KW-0143">Chaperone</keyword>
<keyword evidence="3 6" id="KW-0732">Signal</keyword>
<reference evidence="8 9" key="1">
    <citation type="submission" date="2024-02" db="EMBL/GenBank/DDBJ databases">
        <title>First report Erwinia aphidicola in onion in Chile.</title>
        <authorList>
            <person name="Valenzuela M."/>
            <person name="Pena M."/>
            <person name="Dutta B."/>
        </authorList>
    </citation>
    <scope>NUCLEOTIDE SEQUENCE [LARGE SCALE GENOMIC DNA]</scope>
    <source>
        <strain evidence="8 9">QCJ3A</strain>
    </source>
</reference>
<dbReference type="SUPFAM" id="SSF49584">
    <property type="entry name" value="Periplasmic chaperone C-domain"/>
    <property type="match status" value="1"/>
</dbReference>
<proteinExistence type="inferred from homology"/>
<dbReference type="InterPro" id="IPR008962">
    <property type="entry name" value="PapD-like_sf"/>
</dbReference>
<dbReference type="InterPro" id="IPR050643">
    <property type="entry name" value="Periplasmic_pilus_chap"/>
</dbReference>
<evidence type="ECO:0000256" key="4">
    <source>
        <dbReference type="ARBA" id="ARBA00022764"/>
    </source>
</evidence>
<protein>
    <submittedName>
        <fullName evidence="8">Fimbria/pilus chaperone family protein</fullName>
    </submittedName>
</protein>
<feature type="chain" id="PRO_5046276499" evidence="6">
    <location>
        <begin position="20"/>
        <end position="231"/>
    </location>
</feature>
<evidence type="ECO:0000256" key="2">
    <source>
        <dbReference type="ARBA" id="ARBA00007399"/>
    </source>
</evidence>
<dbReference type="SUPFAM" id="SSF49354">
    <property type="entry name" value="PapD-like"/>
    <property type="match status" value="1"/>
</dbReference>
<accession>A0ABU8DE29</accession>
<evidence type="ECO:0000259" key="7">
    <source>
        <dbReference type="Pfam" id="PF00345"/>
    </source>
</evidence>
<gene>
    <name evidence="8" type="ORF">V8N49_04275</name>
</gene>
<dbReference type="InterPro" id="IPR013783">
    <property type="entry name" value="Ig-like_fold"/>
</dbReference>
<evidence type="ECO:0000256" key="5">
    <source>
        <dbReference type="ARBA" id="ARBA00023186"/>
    </source>
</evidence>
<feature type="domain" description="Pili assembly chaperone N-terminal" evidence="7">
    <location>
        <begin position="22"/>
        <end position="135"/>
    </location>
</feature>
<dbReference type="Pfam" id="PF00345">
    <property type="entry name" value="PapD_N"/>
    <property type="match status" value="1"/>
</dbReference>
<keyword evidence="9" id="KW-1185">Reference proteome</keyword>
<keyword evidence="4" id="KW-0574">Periplasm</keyword>
<name>A0ABU8DE29_ERWAP</name>
<dbReference type="PANTHER" id="PTHR30251:SF3">
    <property type="entry name" value="FIMBRIAL CHAPARONE PROTEIN"/>
    <property type="match status" value="1"/>
</dbReference>
<evidence type="ECO:0000256" key="3">
    <source>
        <dbReference type="ARBA" id="ARBA00022729"/>
    </source>
</evidence>
<dbReference type="Gene3D" id="2.60.40.10">
    <property type="entry name" value="Immunoglobulins"/>
    <property type="match status" value="2"/>
</dbReference>
<comment type="caution">
    <text evidence="8">The sequence shown here is derived from an EMBL/GenBank/DDBJ whole genome shotgun (WGS) entry which is preliminary data.</text>
</comment>
<dbReference type="EMBL" id="JBANEI010000002">
    <property type="protein sequence ID" value="MEI2680874.1"/>
    <property type="molecule type" value="Genomic_DNA"/>
</dbReference>
<evidence type="ECO:0000256" key="1">
    <source>
        <dbReference type="ARBA" id="ARBA00004418"/>
    </source>
</evidence>
<evidence type="ECO:0000256" key="6">
    <source>
        <dbReference type="SAM" id="SignalP"/>
    </source>
</evidence>
<evidence type="ECO:0000313" key="9">
    <source>
        <dbReference type="Proteomes" id="UP001306592"/>
    </source>
</evidence>